<dbReference type="OrthoDB" id="1506770at2759"/>
<evidence type="ECO:0000313" key="3">
    <source>
        <dbReference type="Araport" id="AT4G35110"/>
    </source>
</evidence>
<evidence type="ECO:0000256" key="2">
    <source>
        <dbReference type="SAM" id="MobiDB-lite"/>
    </source>
</evidence>
<dbReference type="Proteomes" id="UP000434276">
    <property type="component" value="Unassembled WGS sequence"/>
</dbReference>
<name>A0A5S9XYT3_ARATH</name>
<evidence type="ECO:0008006" key="6">
    <source>
        <dbReference type="Google" id="ProtNLM"/>
    </source>
</evidence>
<dbReference type="SMR" id="A0A5S9XYT3"/>
<feature type="coiled-coil region" evidence="1">
    <location>
        <begin position="311"/>
        <end position="384"/>
    </location>
</feature>
<feature type="compositionally biased region" description="Low complexity" evidence="2">
    <location>
        <begin position="119"/>
        <end position="129"/>
    </location>
</feature>
<dbReference type="ExpressionAtlas" id="A0A5S9XYT3">
    <property type="expression patterns" value="baseline and differential"/>
</dbReference>
<evidence type="ECO:0000256" key="1">
    <source>
        <dbReference type="SAM" id="Coils"/>
    </source>
</evidence>
<organism evidence="4 5">
    <name type="scientific">Arabidopsis thaliana</name>
    <name type="common">Mouse-ear cress</name>
    <dbReference type="NCBI Taxonomy" id="3702"/>
    <lineage>
        <taxon>Eukaryota</taxon>
        <taxon>Viridiplantae</taxon>
        <taxon>Streptophyta</taxon>
        <taxon>Embryophyta</taxon>
        <taxon>Tracheophyta</taxon>
        <taxon>Spermatophyta</taxon>
        <taxon>Magnoliopsida</taxon>
        <taxon>eudicotyledons</taxon>
        <taxon>Gunneridae</taxon>
        <taxon>Pentapetalae</taxon>
        <taxon>rosids</taxon>
        <taxon>malvids</taxon>
        <taxon>Brassicales</taxon>
        <taxon>Brassicaceae</taxon>
        <taxon>Camelineae</taxon>
        <taxon>Arabidopsis</taxon>
    </lineage>
</organism>
<keyword evidence="1" id="KW-0175">Coiled coil</keyword>
<dbReference type="PANTHER" id="PTHR35358">
    <property type="entry name" value="OS06G0711100 PROTEIN"/>
    <property type="match status" value="1"/>
</dbReference>
<dbReference type="EMBL" id="CACSHJ010000095">
    <property type="protein sequence ID" value="CAA0397544.1"/>
    <property type="molecule type" value="Genomic_DNA"/>
</dbReference>
<feature type="region of interest" description="Disordered" evidence="2">
    <location>
        <begin position="188"/>
        <end position="208"/>
    </location>
</feature>
<evidence type="ECO:0000313" key="4">
    <source>
        <dbReference type="EMBL" id="CAA0397544.1"/>
    </source>
</evidence>
<accession>A0A5S9XYT3</accession>
<reference evidence="4 5" key="1">
    <citation type="submission" date="2019-12" db="EMBL/GenBank/DDBJ databases">
        <authorList>
            <person name="Jiao W.-B."/>
            <person name="Schneeberger K."/>
        </authorList>
    </citation>
    <scope>NUCLEOTIDE SEQUENCE [LARGE SCALE GENOMIC DNA]</scope>
    <source>
        <strain evidence="5">cv. C24</strain>
    </source>
</reference>
<feature type="region of interest" description="Disordered" evidence="2">
    <location>
        <begin position="49"/>
        <end position="158"/>
    </location>
</feature>
<gene>
    <name evidence="3" type="ordered locus">At4g35110</name>
    <name evidence="4" type="ORF">C24_LOCUS20245</name>
</gene>
<dbReference type="PANTHER" id="PTHR35358:SF16">
    <property type="entry name" value="PHOSPHOLIPASE-LIKE PROTEIN (PEARLI 4) FAMILY PROTEIN"/>
    <property type="match status" value="1"/>
</dbReference>
<feature type="compositionally biased region" description="Polar residues" evidence="2">
    <location>
        <begin position="145"/>
        <end position="158"/>
    </location>
</feature>
<feature type="compositionally biased region" description="Low complexity" evidence="2">
    <location>
        <begin position="58"/>
        <end position="67"/>
    </location>
</feature>
<sequence length="401" mass="44876">MESNFVGSCSIHQKAMDFNRKAHPDCVYADNPFHECASACLEKIAQGHVKKNTKKQSSRLLSFSGSFGRKKKESNSQPPTPLSARPYQNGRGGFANGNSPKVHHSVAPPASVKKKIVSETKNSFTSSSSGDPDDFFNHKPEKKPSQTIPLSSNNLVDQSKVVSPKPGIQEHNGKIGEGGETRLFSFLSLPRSPGKESNDDFSDDDDENNNEIGVELDLESVMSDTFVSVGKYRVRSGSSTILSAVIEKHGDIAQNCKLESDSMRSRYLECLCSLMQELRSTPVGQLSKVKVKEMLAVLKDLESVNIEVAWLRSVLEEFAQSQEDVENEKERHDGLVKAKREELEAQETDLVRMEKEVVEVKRRIEETRAQMVEIEAERLRMEKMGFKMEKFKGKSFIDELL</sequence>
<feature type="compositionally biased region" description="Acidic residues" evidence="2">
    <location>
        <begin position="199"/>
        <end position="208"/>
    </location>
</feature>
<protein>
    <recommendedName>
        <fullName evidence="6">Phospholipase-like protein (PEARLI 4) family protein</fullName>
    </recommendedName>
</protein>
<dbReference type="Pfam" id="PF05278">
    <property type="entry name" value="PEARLI-4"/>
    <property type="match status" value="1"/>
</dbReference>
<dbReference type="InterPro" id="IPR007942">
    <property type="entry name" value="PLipase-like"/>
</dbReference>
<dbReference type="Araport" id="AT4G35110"/>
<dbReference type="KEGG" id="ath:AT4G35110"/>
<dbReference type="GeneID" id="829663"/>
<dbReference type="AlphaFoldDB" id="A0A5S9XYT3"/>
<proteinExistence type="predicted"/>
<evidence type="ECO:0000313" key="5">
    <source>
        <dbReference type="Proteomes" id="UP000434276"/>
    </source>
</evidence>
<feature type="compositionally biased region" description="Basic and acidic residues" evidence="2">
    <location>
        <begin position="135"/>
        <end position="144"/>
    </location>
</feature>